<dbReference type="WBParaSite" id="NBR_0001248701-mRNA-1">
    <property type="protein sequence ID" value="NBR_0001248701-mRNA-1"/>
    <property type="gene ID" value="NBR_0001248701"/>
</dbReference>
<evidence type="ECO:0000259" key="4">
    <source>
        <dbReference type="Pfam" id="PF15070"/>
    </source>
</evidence>
<dbReference type="Proteomes" id="UP000271162">
    <property type="component" value="Unassembled WGS sequence"/>
</dbReference>
<feature type="domain" description="Golgin subfamily A conserved" evidence="4">
    <location>
        <begin position="640"/>
        <end position="866"/>
    </location>
</feature>
<feature type="coiled-coil region" evidence="2">
    <location>
        <begin position="486"/>
        <end position="558"/>
    </location>
</feature>
<dbReference type="EMBL" id="UYSL01020775">
    <property type="protein sequence ID" value="VDL76077.1"/>
    <property type="molecule type" value="Genomic_DNA"/>
</dbReference>
<dbReference type="GO" id="GO:0007030">
    <property type="term" value="P:Golgi organization"/>
    <property type="evidence" value="ECO:0007669"/>
    <property type="project" value="TreeGrafter"/>
</dbReference>
<feature type="region of interest" description="Disordered" evidence="3">
    <location>
        <begin position="912"/>
        <end position="970"/>
    </location>
</feature>
<reference evidence="5 6" key="2">
    <citation type="submission" date="2018-11" db="EMBL/GenBank/DDBJ databases">
        <authorList>
            <consortium name="Pathogen Informatics"/>
        </authorList>
    </citation>
    <scope>NUCLEOTIDE SEQUENCE [LARGE SCALE GENOMIC DNA]</scope>
</reference>
<dbReference type="OMA" id="IQVIIAE"/>
<gene>
    <name evidence="5" type="ORF">NBR_LOCUS12488</name>
</gene>
<feature type="coiled-coil region" evidence="2">
    <location>
        <begin position="402"/>
        <end position="436"/>
    </location>
</feature>
<proteinExistence type="predicted"/>
<feature type="compositionally biased region" description="Low complexity" evidence="3">
    <location>
        <begin position="115"/>
        <end position="129"/>
    </location>
</feature>
<dbReference type="PANTHER" id="PTHR10881">
    <property type="entry name" value="GOLGIN SUBFAMILY A MEMBER-RELATED"/>
    <property type="match status" value="1"/>
</dbReference>
<evidence type="ECO:0000256" key="2">
    <source>
        <dbReference type="SAM" id="Coils"/>
    </source>
</evidence>
<dbReference type="STRING" id="27835.A0A0N4Y8E3"/>
<feature type="compositionally biased region" description="Low complexity" evidence="3">
    <location>
        <begin position="96"/>
        <end position="108"/>
    </location>
</feature>
<dbReference type="AlphaFoldDB" id="A0A0N4Y8E3"/>
<dbReference type="InterPro" id="IPR024858">
    <property type="entry name" value="GOLGA"/>
</dbReference>
<feature type="region of interest" description="Disordered" evidence="3">
    <location>
        <begin position="91"/>
        <end position="140"/>
    </location>
</feature>
<feature type="compositionally biased region" description="Polar residues" evidence="3">
    <location>
        <begin position="130"/>
        <end position="140"/>
    </location>
</feature>
<evidence type="ECO:0000256" key="3">
    <source>
        <dbReference type="SAM" id="MobiDB-lite"/>
    </source>
</evidence>
<feature type="coiled-coil region" evidence="2">
    <location>
        <begin position="640"/>
        <end position="667"/>
    </location>
</feature>
<dbReference type="GO" id="GO:0032580">
    <property type="term" value="C:Golgi cisterna membrane"/>
    <property type="evidence" value="ECO:0007669"/>
    <property type="project" value="TreeGrafter"/>
</dbReference>
<accession>A0A0N4Y8E3</accession>
<feature type="compositionally biased region" description="Polar residues" evidence="3">
    <location>
        <begin position="63"/>
        <end position="72"/>
    </location>
</feature>
<evidence type="ECO:0000313" key="5">
    <source>
        <dbReference type="EMBL" id="VDL76077.1"/>
    </source>
</evidence>
<feature type="compositionally biased region" description="Basic and acidic residues" evidence="3">
    <location>
        <begin position="623"/>
        <end position="638"/>
    </location>
</feature>
<evidence type="ECO:0000313" key="7">
    <source>
        <dbReference type="WBParaSite" id="NBR_0001248701-mRNA-1"/>
    </source>
</evidence>
<feature type="coiled-coil region" evidence="2">
    <location>
        <begin position="791"/>
        <end position="860"/>
    </location>
</feature>
<feature type="coiled-coil region" evidence="2">
    <location>
        <begin position="204"/>
        <end position="252"/>
    </location>
</feature>
<dbReference type="Pfam" id="PF15070">
    <property type="entry name" value="GOLGA2L5"/>
    <property type="match status" value="2"/>
</dbReference>
<feature type="compositionally biased region" description="Polar residues" evidence="3">
    <location>
        <begin position="587"/>
        <end position="601"/>
    </location>
</feature>
<feature type="region of interest" description="Disordered" evidence="3">
    <location>
        <begin position="885"/>
        <end position="904"/>
    </location>
</feature>
<feature type="domain" description="Golgin subfamily A conserved" evidence="4">
    <location>
        <begin position="360"/>
        <end position="580"/>
    </location>
</feature>
<feature type="region of interest" description="Disordered" evidence="3">
    <location>
        <begin position="580"/>
        <end position="638"/>
    </location>
</feature>
<dbReference type="GO" id="GO:0000137">
    <property type="term" value="C:Golgi cis cisterna"/>
    <property type="evidence" value="ECO:0007669"/>
    <property type="project" value="TreeGrafter"/>
</dbReference>
<dbReference type="PANTHER" id="PTHR10881:SF46">
    <property type="entry name" value="GOLGIN SUBFAMILY A MEMBER 2"/>
    <property type="match status" value="1"/>
</dbReference>
<dbReference type="InterPro" id="IPR043976">
    <property type="entry name" value="GOLGA_cons_dom"/>
</dbReference>
<dbReference type="GO" id="GO:0005801">
    <property type="term" value="C:cis-Golgi network"/>
    <property type="evidence" value="ECO:0007669"/>
    <property type="project" value="TreeGrafter"/>
</dbReference>
<keyword evidence="6" id="KW-1185">Reference proteome</keyword>
<evidence type="ECO:0000313" key="6">
    <source>
        <dbReference type="Proteomes" id="UP000271162"/>
    </source>
</evidence>
<name>A0A0N4Y8E3_NIPBR</name>
<sequence>MSESVNRADKLAIAKKKLKEFEARRHREYDSSPVPSVASTAEHVANNGRLSVNSNYSHGAGNNDHSTFSPASVENGASEQIYQQQPYVMADDSMTNSSPSLSVSNNPLKHVMVDPNASTNNSPLPTNSNGASSHIPSSYNGLSQPLTSTFAQQSQLQHERDAAVAAYEQVSAQLEQLRGHYTQLHAAYSSLSGSAVQSDSDRQIQQLQSALAVLVEEKTSVQSELRSVKSDLEQERILNESLAANLKSLRGEDSKKLQSRVLECEHLLSARSLELDGLRRSEANAQAQLLAVQHERSEAQARLKVIAREKDVLDAELKQTRKDLHMKEIYLKQLGPQGIVNNVSDESAIKALHDRIDALQSQVTLLTAERDQMHHNSEELSRHYEICRLEFVNTRDKIASELAETISERDAASLRVKELENDVSVLQKELFLLRSSDRAPAQETGPPANTVAFTDEHIAQKVKEARLRADAEWQEKFEAEGRDQLIFEREQTISELQMRLRLLEERSAETRATGSDLLSLSEQLQNEKATVSRAVAQNRELKEQLIETEDRLVALTEEKLQSELARQTAEHQVKELMKQIDSDLSRSEQTSTHHSPGSNETFEAVMHPPVSFEPSRSNDYYEESERDRCESAADTSREREHILETQLEMANQQLEEVRADLRRSHTRNEEMNQILRQNAEDENQNSIHVELGQAVTRIHELAAENQQLREVNSYLCNIEQLVRERAELRPVQEDKCEPIKSETNEASVNDVNASPSQDLSKQHLINGANVGSDEWARGELEKRFAQAMYSNAELRETLDSLEHINLQLQLENDTIADHVILYQHQRRLIRERLRAKDEQLAAMEADRQRTLERCKELQKALMEVLGRTGALKIDTLQEYEILDRSNNSSSKRPRRRVARSYSHSTVDEFSGDEDVIVNGSDLEVPPRTSVDSADENASIEEGQSAVAADTSERSGQLAMQKTQRSMTPTSIPETDAAVRKILQIITDISRPPNPTSVDKLHCTQCIGEIQTL</sequence>
<feature type="coiled-coil region" evidence="2">
    <location>
        <begin position="296"/>
        <end position="323"/>
    </location>
</feature>
<protein>
    <submittedName>
        <fullName evidence="7">Golgin subfamily A member 2 (inferred by orthology to a human protein)</fullName>
    </submittedName>
</protein>
<feature type="region of interest" description="Disordered" evidence="3">
    <location>
        <begin position="50"/>
        <end position="72"/>
    </location>
</feature>
<keyword evidence="1 2" id="KW-0175">Coiled coil</keyword>
<reference evidence="7" key="1">
    <citation type="submission" date="2016-04" db="UniProtKB">
        <authorList>
            <consortium name="WormBaseParasite"/>
        </authorList>
    </citation>
    <scope>IDENTIFICATION</scope>
</reference>
<organism evidence="7">
    <name type="scientific">Nippostrongylus brasiliensis</name>
    <name type="common">Rat hookworm</name>
    <dbReference type="NCBI Taxonomy" id="27835"/>
    <lineage>
        <taxon>Eukaryota</taxon>
        <taxon>Metazoa</taxon>
        <taxon>Ecdysozoa</taxon>
        <taxon>Nematoda</taxon>
        <taxon>Chromadorea</taxon>
        <taxon>Rhabditida</taxon>
        <taxon>Rhabditina</taxon>
        <taxon>Rhabditomorpha</taxon>
        <taxon>Strongyloidea</taxon>
        <taxon>Heligmosomidae</taxon>
        <taxon>Nippostrongylus</taxon>
    </lineage>
</organism>
<evidence type="ECO:0000256" key="1">
    <source>
        <dbReference type="ARBA" id="ARBA00023054"/>
    </source>
</evidence>
<feature type="compositionally biased region" description="Polar residues" evidence="3">
    <location>
        <begin position="953"/>
        <end position="970"/>
    </location>
</feature>